<accession>A0ABV2KVK1</accession>
<keyword evidence="3" id="KW-1185">Reference proteome</keyword>
<protein>
    <submittedName>
        <fullName evidence="2">Lysophospholipase</fullName>
        <ecNumber evidence="2">3.1.1.5</ecNumber>
    </submittedName>
</protein>
<reference evidence="2 3" key="1">
    <citation type="submission" date="2024-06" db="EMBL/GenBank/DDBJ databases">
        <title>Genomic Encyclopedia of Type Strains, Phase IV (KMG-IV): sequencing the most valuable type-strain genomes for metagenomic binning, comparative biology and taxonomic classification.</title>
        <authorList>
            <person name="Goeker M."/>
        </authorList>
    </citation>
    <scope>NUCLEOTIDE SEQUENCE [LARGE SCALE GENOMIC DNA]</scope>
    <source>
        <strain evidence="2 3">DSM 23520</strain>
    </source>
</reference>
<dbReference type="EMBL" id="JBEPMX010000008">
    <property type="protein sequence ID" value="MET3683609.1"/>
    <property type="molecule type" value="Genomic_DNA"/>
</dbReference>
<dbReference type="InterPro" id="IPR051044">
    <property type="entry name" value="MAG_DAG_Lipase"/>
</dbReference>
<dbReference type="InterPro" id="IPR022742">
    <property type="entry name" value="Hydrolase_4"/>
</dbReference>
<name>A0ABV2KVK1_9BACI</name>
<dbReference type="RefSeq" id="WP_354220175.1">
    <property type="nucleotide sequence ID" value="NZ_JBEPMX010000008.1"/>
</dbReference>
<sequence>MKVHRSQAGKAVVVIVHGAFEHSGRYEWQVNRWTKAGYHVIIGDLPGQGEVEGKRGHIQSFNQYIRTVESWLEEAYQFNLPVFLLGHSMGGLIAIRTLQEIKHSVMGVILSSPGLGMRTGPPKAVHYISTVLDYIYPSLRVKTNINPTLATRNEDFHESDAADPYFLHQVSVRWFHEFNRAIDKAFDSIRYYPDLPILFLQAGDDHLVDQHAVRHFYDKLAVVDKQFVLWPNLYHEVFNEPEREDVFQEALNFTERLIKAE</sequence>
<evidence type="ECO:0000259" key="1">
    <source>
        <dbReference type="Pfam" id="PF12146"/>
    </source>
</evidence>
<dbReference type="PANTHER" id="PTHR11614">
    <property type="entry name" value="PHOSPHOLIPASE-RELATED"/>
    <property type="match status" value="1"/>
</dbReference>
<dbReference type="EC" id="3.1.1.5" evidence="2"/>
<feature type="domain" description="Serine aminopeptidase S33" evidence="1">
    <location>
        <begin position="10"/>
        <end position="242"/>
    </location>
</feature>
<comment type="caution">
    <text evidence="2">The sequence shown here is derived from an EMBL/GenBank/DDBJ whole genome shotgun (WGS) entry which is preliminary data.</text>
</comment>
<keyword evidence="2" id="KW-0378">Hydrolase</keyword>
<gene>
    <name evidence="2" type="ORF">ABID56_001718</name>
</gene>
<organism evidence="2 3">
    <name type="scientific">Alkalibacillus flavidus</name>
    <dbReference type="NCBI Taxonomy" id="546021"/>
    <lineage>
        <taxon>Bacteria</taxon>
        <taxon>Bacillati</taxon>
        <taxon>Bacillota</taxon>
        <taxon>Bacilli</taxon>
        <taxon>Bacillales</taxon>
        <taxon>Bacillaceae</taxon>
        <taxon>Alkalibacillus</taxon>
    </lineage>
</organism>
<evidence type="ECO:0000313" key="2">
    <source>
        <dbReference type="EMBL" id="MET3683609.1"/>
    </source>
</evidence>
<dbReference type="Pfam" id="PF12146">
    <property type="entry name" value="Hydrolase_4"/>
    <property type="match status" value="1"/>
</dbReference>
<dbReference type="Proteomes" id="UP001549167">
    <property type="component" value="Unassembled WGS sequence"/>
</dbReference>
<dbReference type="GO" id="GO:0004622">
    <property type="term" value="F:phosphatidylcholine lysophospholipase activity"/>
    <property type="evidence" value="ECO:0007669"/>
    <property type="project" value="UniProtKB-EC"/>
</dbReference>
<dbReference type="SUPFAM" id="SSF53474">
    <property type="entry name" value="alpha/beta-Hydrolases"/>
    <property type="match status" value="1"/>
</dbReference>
<dbReference type="Gene3D" id="3.40.50.1820">
    <property type="entry name" value="alpha/beta hydrolase"/>
    <property type="match status" value="1"/>
</dbReference>
<evidence type="ECO:0000313" key="3">
    <source>
        <dbReference type="Proteomes" id="UP001549167"/>
    </source>
</evidence>
<dbReference type="InterPro" id="IPR029058">
    <property type="entry name" value="AB_hydrolase_fold"/>
</dbReference>
<proteinExistence type="predicted"/>